<accession>A0ABV4GM86</accession>
<name>A0ABV4GM86_9BRAD</name>
<dbReference type="RefSeq" id="WP_157785197.1">
    <property type="nucleotide sequence ID" value="NZ_JBGBYD010000002.1"/>
</dbReference>
<organism evidence="1 2">
    <name type="scientific">Bradyrhizobium yuanmingense</name>
    <dbReference type="NCBI Taxonomy" id="108015"/>
    <lineage>
        <taxon>Bacteria</taxon>
        <taxon>Pseudomonadati</taxon>
        <taxon>Pseudomonadota</taxon>
        <taxon>Alphaproteobacteria</taxon>
        <taxon>Hyphomicrobiales</taxon>
        <taxon>Nitrobacteraceae</taxon>
        <taxon>Bradyrhizobium</taxon>
    </lineage>
</organism>
<reference evidence="1 2" key="1">
    <citation type="submission" date="2024-07" db="EMBL/GenBank/DDBJ databases">
        <title>Genomic Encyclopedia of Type Strains, Phase V (KMG-V): Genome sequencing to study the core and pangenomes of soil and plant-associated prokaryotes.</title>
        <authorList>
            <person name="Whitman W."/>
        </authorList>
    </citation>
    <scope>NUCLEOTIDE SEQUENCE [LARGE SCALE GENOMIC DNA]</scope>
    <source>
        <strain evidence="1 2">USDA 222</strain>
    </source>
</reference>
<evidence type="ECO:0000313" key="1">
    <source>
        <dbReference type="EMBL" id="MEY9473057.1"/>
    </source>
</evidence>
<evidence type="ECO:0000313" key="2">
    <source>
        <dbReference type="Proteomes" id="UP001565474"/>
    </source>
</evidence>
<sequence length="79" mass="8565">MAIKPLAITYIKTPQKTGGFRLNYSMRATESLFPDAIGAGRTSAGMSIRLSICDGATALTRAPSFRWLGSRSIPLPHLR</sequence>
<comment type="caution">
    <text evidence="1">The sequence shown here is derived from an EMBL/GenBank/DDBJ whole genome shotgun (WGS) entry which is preliminary data.</text>
</comment>
<keyword evidence="2" id="KW-1185">Reference proteome</keyword>
<gene>
    <name evidence="1" type="ORF">ABH992_005456</name>
</gene>
<proteinExistence type="predicted"/>
<protein>
    <submittedName>
        <fullName evidence="1">Uncharacterized protein</fullName>
    </submittedName>
</protein>
<dbReference type="EMBL" id="JBGBZN010000002">
    <property type="protein sequence ID" value="MEY9473057.1"/>
    <property type="molecule type" value="Genomic_DNA"/>
</dbReference>
<dbReference type="Proteomes" id="UP001565474">
    <property type="component" value="Unassembled WGS sequence"/>
</dbReference>